<dbReference type="Proteomes" id="UP001642900">
    <property type="component" value="Unassembled WGS sequence"/>
</dbReference>
<keyword evidence="2" id="KW-1185">Reference proteome</keyword>
<dbReference type="EMBL" id="JAAKZF010000019">
    <property type="protein sequence ID" value="NGO52544.1"/>
    <property type="molecule type" value="Genomic_DNA"/>
</dbReference>
<accession>A0A6G4WD79</accession>
<organism evidence="1 2">
    <name type="scientific">Allomesorhizobium camelthorni</name>
    <dbReference type="NCBI Taxonomy" id="475069"/>
    <lineage>
        <taxon>Bacteria</taxon>
        <taxon>Pseudomonadati</taxon>
        <taxon>Pseudomonadota</taxon>
        <taxon>Alphaproteobacteria</taxon>
        <taxon>Hyphomicrobiales</taxon>
        <taxon>Phyllobacteriaceae</taxon>
        <taxon>Allomesorhizobium</taxon>
    </lineage>
</organism>
<evidence type="ECO:0000313" key="1">
    <source>
        <dbReference type="EMBL" id="NGO52544.1"/>
    </source>
</evidence>
<proteinExistence type="predicted"/>
<reference evidence="1 2" key="1">
    <citation type="submission" date="2020-02" db="EMBL/GenBank/DDBJ databases">
        <title>Genome sequence of strain CCNWXJ40-4.</title>
        <authorList>
            <person name="Gao J."/>
            <person name="Sun J."/>
        </authorList>
    </citation>
    <scope>NUCLEOTIDE SEQUENCE [LARGE SCALE GENOMIC DNA]</scope>
    <source>
        <strain evidence="1 2">CCNWXJ 40-4</strain>
    </source>
</reference>
<sequence length="83" mass="9504">MKVVRLKPYLRAMAHMSLDDEAMRQVEAELIAAPEAHPIIKGLRGVRKARFALPGRGQERRRPRYLLCRGGRSDLYDDGKSEE</sequence>
<evidence type="ECO:0000313" key="2">
    <source>
        <dbReference type="Proteomes" id="UP001642900"/>
    </source>
</evidence>
<name>A0A6G4WD79_9HYPH</name>
<dbReference type="AlphaFoldDB" id="A0A6G4WD79"/>
<dbReference type="RefSeq" id="WP_165029034.1">
    <property type="nucleotide sequence ID" value="NZ_JAAKZF010000019.1"/>
</dbReference>
<gene>
    <name evidence="1" type="ORF">G6N73_15390</name>
</gene>
<comment type="caution">
    <text evidence="1">The sequence shown here is derived from an EMBL/GenBank/DDBJ whole genome shotgun (WGS) entry which is preliminary data.</text>
</comment>
<protein>
    <submittedName>
        <fullName evidence="1">Uncharacterized protein</fullName>
    </submittedName>
</protein>